<accession>A0ABQ4S5R7</accession>
<name>A0ABQ4S5R7_9HYPH</name>
<dbReference type="Proteomes" id="UP001055125">
    <property type="component" value="Unassembled WGS sequence"/>
</dbReference>
<proteinExistence type="predicted"/>
<gene>
    <name evidence="1" type="ORF">OCOJLMKI_5139</name>
</gene>
<evidence type="ECO:0000313" key="1">
    <source>
        <dbReference type="EMBL" id="GJD97900.1"/>
    </source>
</evidence>
<comment type="caution">
    <text evidence="1">The sequence shown here is derived from an EMBL/GenBank/DDBJ whole genome shotgun (WGS) entry which is preliminary data.</text>
</comment>
<sequence length="80" mass="8850">MEDTAVEAHRFACDGHFFEVRFERTPEGWIGRISRDGAAEVQVIAFPDGAGFDPDDVRGSLIAGCEAAVQRIRWPAPTHH</sequence>
<keyword evidence="2" id="KW-1185">Reference proteome</keyword>
<reference evidence="1" key="2">
    <citation type="submission" date="2021-08" db="EMBL/GenBank/DDBJ databases">
        <authorList>
            <person name="Tani A."/>
            <person name="Ola A."/>
            <person name="Ogura Y."/>
            <person name="Katsura K."/>
            <person name="Hayashi T."/>
        </authorList>
    </citation>
    <scope>NUCLEOTIDE SEQUENCE</scope>
    <source>
        <strain evidence="1">DSM 19015</strain>
    </source>
</reference>
<protein>
    <submittedName>
        <fullName evidence="1">Uncharacterized protein</fullName>
    </submittedName>
</protein>
<evidence type="ECO:0000313" key="2">
    <source>
        <dbReference type="Proteomes" id="UP001055125"/>
    </source>
</evidence>
<dbReference type="EMBL" id="BPQP01000125">
    <property type="protein sequence ID" value="GJD97900.1"/>
    <property type="molecule type" value="Genomic_DNA"/>
</dbReference>
<organism evidence="1 2">
    <name type="scientific">Methylobacterium iners</name>
    <dbReference type="NCBI Taxonomy" id="418707"/>
    <lineage>
        <taxon>Bacteria</taxon>
        <taxon>Pseudomonadati</taxon>
        <taxon>Pseudomonadota</taxon>
        <taxon>Alphaproteobacteria</taxon>
        <taxon>Hyphomicrobiales</taxon>
        <taxon>Methylobacteriaceae</taxon>
        <taxon>Methylobacterium</taxon>
    </lineage>
</organism>
<reference evidence="1" key="1">
    <citation type="journal article" date="2021" name="Front. Microbiol.">
        <title>Comprehensive Comparative Genomics and Phenotyping of Methylobacterium Species.</title>
        <authorList>
            <person name="Alessa O."/>
            <person name="Ogura Y."/>
            <person name="Fujitani Y."/>
            <person name="Takami H."/>
            <person name="Hayashi T."/>
            <person name="Sahin N."/>
            <person name="Tani A."/>
        </authorList>
    </citation>
    <scope>NUCLEOTIDE SEQUENCE</scope>
    <source>
        <strain evidence="1">DSM 19015</strain>
    </source>
</reference>